<feature type="chain" id="PRO_5038556416" evidence="2">
    <location>
        <begin position="25"/>
        <end position="300"/>
    </location>
</feature>
<evidence type="ECO:0000259" key="3">
    <source>
        <dbReference type="SMART" id="SM00062"/>
    </source>
</evidence>
<sequence>MRARYALPALAAAAALLLSGCVDNSTPATPGESSGSSSATAVGKDDAAAALVPADIVKRGTLLIGTDAAYPPNEYKDTDGSPIGWGIELSNGIAAKLGLKPQYQVAKFENIIPSITGGKVDMGESSFTDNVEREKQVDFVNYYNAGILWAAPAGKTVDPNDACGLKVAVQTGTVEETDEIPAKNEACTAAGKPLIQIMKYDAQEDATNAVVLGSADALSADSPVTGYAISKTGGKLVAAGKSFDVAPYGMATQKGSEMTKAVQAALQSMVDDGSYGKILDTWGVADGGIAKITINAAANG</sequence>
<dbReference type="PANTHER" id="PTHR35936">
    <property type="entry name" value="MEMBRANE-BOUND LYTIC MUREIN TRANSGLYCOSYLASE F"/>
    <property type="match status" value="1"/>
</dbReference>
<dbReference type="EMBL" id="JACCFM010000001">
    <property type="protein sequence ID" value="NYJ18336.1"/>
    <property type="molecule type" value="Genomic_DNA"/>
</dbReference>
<feature type="signal peptide" evidence="2">
    <location>
        <begin position="1"/>
        <end position="24"/>
    </location>
</feature>
<dbReference type="RefSeq" id="WP_179577261.1">
    <property type="nucleotide sequence ID" value="NZ_JACCFM010000001.1"/>
</dbReference>
<dbReference type="Proteomes" id="UP000537260">
    <property type="component" value="Unassembled WGS sequence"/>
</dbReference>
<organism evidence="4 5">
    <name type="scientific">Glaciibacter psychrotolerans</name>
    <dbReference type="NCBI Taxonomy" id="670054"/>
    <lineage>
        <taxon>Bacteria</taxon>
        <taxon>Bacillati</taxon>
        <taxon>Actinomycetota</taxon>
        <taxon>Actinomycetes</taxon>
        <taxon>Micrococcales</taxon>
        <taxon>Microbacteriaceae</taxon>
        <taxon>Glaciibacter</taxon>
    </lineage>
</organism>
<dbReference type="SMART" id="SM00062">
    <property type="entry name" value="PBPb"/>
    <property type="match status" value="1"/>
</dbReference>
<keyword evidence="1 2" id="KW-0732">Signal</keyword>
<gene>
    <name evidence="4" type="ORF">HNR05_000127</name>
</gene>
<comment type="caution">
    <text evidence="4">The sequence shown here is derived from an EMBL/GenBank/DDBJ whole genome shotgun (WGS) entry which is preliminary data.</text>
</comment>
<accession>A0A7Z0J4Q9</accession>
<dbReference type="Gene3D" id="3.40.190.10">
    <property type="entry name" value="Periplasmic binding protein-like II"/>
    <property type="match status" value="2"/>
</dbReference>
<dbReference type="PROSITE" id="PS51257">
    <property type="entry name" value="PROKAR_LIPOPROTEIN"/>
    <property type="match status" value="1"/>
</dbReference>
<name>A0A7Z0J4Q9_9MICO</name>
<protein>
    <submittedName>
        <fullName evidence="4">Polar amino acid transport system substrate-binding protein</fullName>
    </submittedName>
</protein>
<reference evidence="4 5" key="1">
    <citation type="submission" date="2020-07" db="EMBL/GenBank/DDBJ databases">
        <title>Sequencing the genomes of 1000 actinobacteria strains.</title>
        <authorList>
            <person name="Klenk H.-P."/>
        </authorList>
    </citation>
    <scope>NUCLEOTIDE SEQUENCE [LARGE SCALE GENOMIC DNA]</scope>
    <source>
        <strain evidence="4 5">LI1</strain>
    </source>
</reference>
<evidence type="ECO:0000256" key="1">
    <source>
        <dbReference type="ARBA" id="ARBA00022729"/>
    </source>
</evidence>
<evidence type="ECO:0000313" key="4">
    <source>
        <dbReference type="EMBL" id="NYJ18336.1"/>
    </source>
</evidence>
<dbReference type="CDD" id="cd01004">
    <property type="entry name" value="PBP2_MidA_like"/>
    <property type="match status" value="1"/>
</dbReference>
<proteinExistence type="predicted"/>
<dbReference type="Pfam" id="PF00497">
    <property type="entry name" value="SBP_bac_3"/>
    <property type="match status" value="1"/>
</dbReference>
<dbReference type="PANTHER" id="PTHR35936:SF17">
    <property type="entry name" value="ARGININE-BINDING EXTRACELLULAR PROTEIN ARTP"/>
    <property type="match status" value="1"/>
</dbReference>
<feature type="domain" description="Solute-binding protein family 3/N-terminal" evidence="3">
    <location>
        <begin position="61"/>
        <end position="286"/>
    </location>
</feature>
<dbReference type="InterPro" id="IPR001638">
    <property type="entry name" value="Solute-binding_3/MltF_N"/>
</dbReference>
<evidence type="ECO:0000313" key="5">
    <source>
        <dbReference type="Proteomes" id="UP000537260"/>
    </source>
</evidence>
<keyword evidence="5" id="KW-1185">Reference proteome</keyword>
<dbReference type="AlphaFoldDB" id="A0A7Z0J4Q9"/>
<dbReference type="SUPFAM" id="SSF53850">
    <property type="entry name" value="Periplasmic binding protein-like II"/>
    <property type="match status" value="1"/>
</dbReference>
<evidence type="ECO:0000256" key="2">
    <source>
        <dbReference type="SAM" id="SignalP"/>
    </source>
</evidence>